<dbReference type="OrthoDB" id="784654at2759"/>
<gene>
    <name evidence="3" type="ORF">LSAT_V11C100025410</name>
</gene>
<feature type="region of interest" description="Disordered" evidence="2">
    <location>
        <begin position="124"/>
        <end position="144"/>
    </location>
</feature>
<protein>
    <submittedName>
        <fullName evidence="3">Uncharacterized protein</fullName>
    </submittedName>
</protein>
<evidence type="ECO:0000256" key="2">
    <source>
        <dbReference type="SAM" id="MobiDB-lite"/>
    </source>
</evidence>
<accession>A0A9R1WJV2</accession>
<feature type="region of interest" description="Disordered" evidence="2">
    <location>
        <begin position="219"/>
        <end position="240"/>
    </location>
</feature>
<feature type="compositionally biased region" description="Low complexity" evidence="2">
    <location>
        <begin position="124"/>
        <end position="133"/>
    </location>
</feature>
<name>A0A9R1WJV2_LACSA</name>
<evidence type="ECO:0000256" key="1">
    <source>
        <dbReference type="SAM" id="Coils"/>
    </source>
</evidence>
<feature type="coiled-coil region" evidence="1">
    <location>
        <begin position="45"/>
        <end position="79"/>
    </location>
</feature>
<sequence length="240" mass="26960">MEDQTSYLLDFPYFYLGKSTEELTESLLITTMELEAARFKAQEELRLKDDQLNQLKQLLNTAINERNEAQDRYQSLVLQYHPQQHQKHHQITTPPPHSAVSTIEDEPITNGTFSSSDCEESIVSSPVTETPVRLTPPPPPLSSLEQELGFPVRALPEKGRLLEAVIKAGPLLQNLLLAGPLPHWRHPPPPLDTYQIPPIPVVLPSPPPINHLLGAFTKKRGFPEGSDSSTETKYQRVAIR</sequence>
<proteinExistence type="predicted"/>
<dbReference type="InterPro" id="IPR012862">
    <property type="entry name" value="DUF1635"/>
</dbReference>
<keyword evidence="4" id="KW-1185">Reference proteome</keyword>
<dbReference type="Pfam" id="PF07795">
    <property type="entry name" value="DUF1635"/>
    <property type="match status" value="1"/>
</dbReference>
<organism evidence="3 4">
    <name type="scientific">Lactuca sativa</name>
    <name type="common">Garden lettuce</name>
    <dbReference type="NCBI Taxonomy" id="4236"/>
    <lineage>
        <taxon>Eukaryota</taxon>
        <taxon>Viridiplantae</taxon>
        <taxon>Streptophyta</taxon>
        <taxon>Embryophyta</taxon>
        <taxon>Tracheophyta</taxon>
        <taxon>Spermatophyta</taxon>
        <taxon>Magnoliopsida</taxon>
        <taxon>eudicotyledons</taxon>
        <taxon>Gunneridae</taxon>
        <taxon>Pentapetalae</taxon>
        <taxon>asterids</taxon>
        <taxon>campanulids</taxon>
        <taxon>Asterales</taxon>
        <taxon>Asteraceae</taxon>
        <taxon>Cichorioideae</taxon>
        <taxon>Cichorieae</taxon>
        <taxon>Lactucinae</taxon>
        <taxon>Lactuca</taxon>
    </lineage>
</organism>
<evidence type="ECO:0000313" key="3">
    <source>
        <dbReference type="EMBL" id="KAJ0225373.1"/>
    </source>
</evidence>
<keyword evidence="1" id="KW-0175">Coiled coil</keyword>
<evidence type="ECO:0000313" key="4">
    <source>
        <dbReference type="Proteomes" id="UP000235145"/>
    </source>
</evidence>
<comment type="caution">
    <text evidence="3">The sequence shown here is derived from an EMBL/GenBank/DDBJ whole genome shotgun (WGS) entry which is preliminary data.</text>
</comment>
<dbReference type="Proteomes" id="UP000235145">
    <property type="component" value="Unassembled WGS sequence"/>
</dbReference>
<dbReference type="AlphaFoldDB" id="A0A9R1WJV2"/>
<dbReference type="PANTHER" id="PTHR33431:SF3">
    <property type="entry name" value="ENABLED-LIKE PROTEIN (DUF1635)"/>
    <property type="match status" value="1"/>
</dbReference>
<dbReference type="PANTHER" id="PTHR33431">
    <property type="entry name" value="ENABLED-LIKE PROTEIN (DUF1635)"/>
    <property type="match status" value="1"/>
</dbReference>
<reference evidence="3 4" key="1">
    <citation type="journal article" date="2017" name="Nat. Commun.">
        <title>Genome assembly with in vitro proximity ligation data and whole-genome triplication in lettuce.</title>
        <authorList>
            <person name="Reyes-Chin-Wo S."/>
            <person name="Wang Z."/>
            <person name="Yang X."/>
            <person name="Kozik A."/>
            <person name="Arikit S."/>
            <person name="Song C."/>
            <person name="Xia L."/>
            <person name="Froenicke L."/>
            <person name="Lavelle D.O."/>
            <person name="Truco M.J."/>
            <person name="Xia R."/>
            <person name="Zhu S."/>
            <person name="Xu C."/>
            <person name="Xu H."/>
            <person name="Xu X."/>
            <person name="Cox K."/>
            <person name="Korf I."/>
            <person name="Meyers B.C."/>
            <person name="Michelmore R.W."/>
        </authorList>
    </citation>
    <scope>NUCLEOTIDE SEQUENCE [LARGE SCALE GENOMIC DNA]</scope>
    <source>
        <strain evidence="4">cv. Salinas</strain>
        <tissue evidence="3">Seedlings</tissue>
    </source>
</reference>
<dbReference type="EMBL" id="NBSK02000001">
    <property type="protein sequence ID" value="KAJ0225373.1"/>
    <property type="molecule type" value="Genomic_DNA"/>
</dbReference>